<dbReference type="EMBL" id="CAJVPS010000342">
    <property type="protein sequence ID" value="CAG8478801.1"/>
    <property type="molecule type" value="Genomic_DNA"/>
</dbReference>
<feature type="compositionally biased region" description="Polar residues" evidence="2">
    <location>
        <begin position="553"/>
        <end position="564"/>
    </location>
</feature>
<dbReference type="GO" id="GO:0045022">
    <property type="term" value="P:early endosome to late endosome transport"/>
    <property type="evidence" value="ECO:0007669"/>
    <property type="project" value="TreeGrafter"/>
</dbReference>
<sequence>MLLKRQRKPRMIKHPMKRKNACFDIRLLQVSPPTPSTLRNKNNSKIFSFNAAQNNNSFLSNHSAPRLYIESPASSANNSVLSLPEQQEDEDLDENIFYTTLRRDYPKVFHRVSVVCVPHSRSITGLKMTRAFIETHSLTPSPYFQGQFLSVNGKVVSIERNVIKAISGFKEERTVRILGEELVYSENYKSIQVLILEKPLEGEGKVSEVFGMGIPTERNHETDLQFLQSFPNNSQSLMELTHAVAEFNETYVFVRGYAPSAVDKIAQIFHKAVQNIMETNSTIRSICKVQHEYECFLELVENVLMSELHNKIFVQSLCPIYNSYDNYLESIIYAYGRARITLRDYGVSERLHDMPEEMLDTACDILAALDEDNGLDYRFPQQQHYGVGSTTTILEEEPPKKNFTILVKTPLEKLICAKRAIQEIANAADTYLNQLAPRHGSDEEDADRSSITTDDFIPLLAYVIVHSGIRRLQSILFYMQTFRLSKVERSELSFAFTTLRASTEFLKSDPLAIHDSASTTSSISSMASSQSSLKLSAISSHRIRSRSTSLSTPNTYQTSQNSNLRMPAYVRTNSGNYIDHRQSVSDESPKSDTTLEDTVQSRRLSSNFSNLLIKPQILLHPIPSPKGRNSIDSDQWSLSENSTSTAVATPSQQNNDNPILLPAEPMIPSPPLPELPLAVKKKMSENHIGLLPPSGHPQSSSSQNKRPNRHSVPEVLAIIERVPPQMRAKRQPIIDLEPPGPEFMGEFLSSLQGIDGAIAGSRNGGFIHRW</sequence>
<dbReference type="GO" id="GO:0005886">
    <property type="term" value="C:plasma membrane"/>
    <property type="evidence" value="ECO:0007669"/>
    <property type="project" value="TreeGrafter"/>
</dbReference>
<dbReference type="SUPFAM" id="SSF109993">
    <property type="entry name" value="VPS9 domain"/>
    <property type="match status" value="1"/>
</dbReference>
<dbReference type="GO" id="GO:0097422">
    <property type="term" value="C:tubular endosome"/>
    <property type="evidence" value="ECO:0007669"/>
    <property type="project" value="TreeGrafter"/>
</dbReference>
<feature type="domain" description="VPS9" evidence="3">
    <location>
        <begin position="353"/>
        <end position="515"/>
    </location>
</feature>
<proteinExistence type="inferred from homology"/>
<dbReference type="SMART" id="SM00167">
    <property type="entry name" value="VPS9"/>
    <property type="match status" value="1"/>
</dbReference>
<feature type="compositionally biased region" description="Low complexity" evidence="2">
    <location>
        <begin position="689"/>
        <end position="703"/>
    </location>
</feature>
<feature type="region of interest" description="Disordered" evidence="2">
    <location>
        <begin position="544"/>
        <end position="567"/>
    </location>
</feature>
<feature type="compositionally biased region" description="Basic and acidic residues" evidence="2">
    <location>
        <begin position="579"/>
        <end position="590"/>
    </location>
</feature>
<feature type="region of interest" description="Disordered" evidence="2">
    <location>
        <begin position="687"/>
        <end position="710"/>
    </location>
</feature>
<dbReference type="PANTHER" id="PTHR24170">
    <property type="entry name" value="ANKYRIN REPEAT DOMAIN-CONTAINING PROTEIN 27"/>
    <property type="match status" value="1"/>
</dbReference>
<feature type="region of interest" description="Disordered" evidence="2">
    <location>
        <begin position="579"/>
        <end position="599"/>
    </location>
</feature>
<accession>A0A9N8W9Y3</accession>
<comment type="similarity">
    <text evidence="1">Belongs to the UPF0507 family.</text>
</comment>
<evidence type="ECO:0000313" key="4">
    <source>
        <dbReference type="EMBL" id="CAG8478801.1"/>
    </source>
</evidence>
<dbReference type="AlphaFoldDB" id="A0A9N8W9Y3"/>
<dbReference type="GO" id="GO:0030133">
    <property type="term" value="C:transport vesicle"/>
    <property type="evidence" value="ECO:0007669"/>
    <property type="project" value="TreeGrafter"/>
</dbReference>
<dbReference type="GO" id="GO:0005085">
    <property type="term" value="F:guanyl-nucleotide exchange factor activity"/>
    <property type="evidence" value="ECO:0007669"/>
    <property type="project" value="TreeGrafter"/>
</dbReference>
<dbReference type="PANTHER" id="PTHR24170:SF1">
    <property type="entry name" value="DOMAIN PROTEIN, PUTATIVE (AFU_ORTHOLOGUE AFUA_1G09870)-RELATED"/>
    <property type="match status" value="1"/>
</dbReference>
<dbReference type="GO" id="GO:0005769">
    <property type="term" value="C:early endosome"/>
    <property type="evidence" value="ECO:0007669"/>
    <property type="project" value="TreeGrafter"/>
</dbReference>
<protein>
    <submittedName>
        <fullName evidence="4">11062_t:CDS:1</fullName>
    </submittedName>
</protein>
<dbReference type="GO" id="GO:0005770">
    <property type="term" value="C:late endosome"/>
    <property type="evidence" value="ECO:0007669"/>
    <property type="project" value="TreeGrafter"/>
</dbReference>
<dbReference type="InterPro" id="IPR051248">
    <property type="entry name" value="UPF0507/Ank_repeat_27"/>
</dbReference>
<evidence type="ECO:0000256" key="2">
    <source>
        <dbReference type="SAM" id="MobiDB-lite"/>
    </source>
</evidence>
<organism evidence="4 5">
    <name type="scientific">Ambispora leptoticha</name>
    <dbReference type="NCBI Taxonomy" id="144679"/>
    <lineage>
        <taxon>Eukaryota</taxon>
        <taxon>Fungi</taxon>
        <taxon>Fungi incertae sedis</taxon>
        <taxon>Mucoromycota</taxon>
        <taxon>Glomeromycotina</taxon>
        <taxon>Glomeromycetes</taxon>
        <taxon>Archaeosporales</taxon>
        <taxon>Ambisporaceae</taxon>
        <taxon>Ambispora</taxon>
    </lineage>
</organism>
<evidence type="ECO:0000313" key="5">
    <source>
        <dbReference type="Proteomes" id="UP000789508"/>
    </source>
</evidence>
<gene>
    <name evidence="4" type="ORF">ALEPTO_LOCUS2381</name>
</gene>
<comment type="caution">
    <text evidence="4">The sequence shown here is derived from an EMBL/GenBank/DDBJ whole genome shotgun (WGS) entry which is preliminary data.</text>
</comment>
<dbReference type="GO" id="GO:0000149">
    <property type="term" value="F:SNARE binding"/>
    <property type="evidence" value="ECO:0007669"/>
    <property type="project" value="TreeGrafter"/>
</dbReference>
<dbReference type="OrthoDB" id="411646at2759"/>
<feature type="compositionally biased region" description="Polar residues" evidence="2">
    <location>
        <begin position="630"/>
        <end position="657"/>
    </location>
</feature>
<dbReference type="InterPro" id="IPR003123">
    <property type="entry name" value="VPS9"/>
</dbReference>
<feature type="region of interest" description="Disordered" evidence="2">
    <location>
        <begin position="620"/>
        <end position="674"/>
    </location>
</feature>
<feature type="compositionally biased region" description="Pro residues" evidence="2">
    <location>
        <begin position="665"/>
        <end position="674"/>
    </location>
</feature>
<dbReference type="Proteomes" id="UP000789508">
    <property type="component" value="Unassembled WGS sequence"/>
</dbReference>
<evidence type="ECO:0000259" key="3">
    <source>
        <dbReference type="PROSITE" id="PS51205"/>
    </source>
</evidence>
<name>A0A9N8W9Y3_9GLOM</name>
<dbReference type="PROSITE" id="PS51205">
    <property type="entry name" value="VPS9"/>
    <property type="match status" value="1"/>
</dbReference>
<dbReference type="Gene3D" id="1.20.1050.80">
    <property type="entry name" value="VPS9 domain"/>
    <property type="match status" value="1"/>
</dbReference>
<reference evidence="4" key="1">
    <citation type="submission" date="2021-06" db="EMBL/GenBank/DDBJ databases">
        <authorList>
            <person name="Kallberg Y."/>
            <person name="Tangrot J."/>
            <person name="Rosling A."/>
        </authorList>
    </citation>
    <scope>NUCLEOTIDE SEQUENCE</scope>
    <source>
        <strain evidence="4">FL130A</strain>
    </source>
</reference>
<keyword evidence="5" id="KW-1185">Reference proteome</keyword>
<evidence type="ECO:0000256" key="1">
    <source>
        <dbReference type="ARBA" id="ARBA00007428"/>
    </source>
</evidence>
<dbReference type="Pfam" id="PF02204">
    <property type="entry name" value="VPS9"/>
    <property type="match status" value="1"/>
</dbReference>
<dbReference type="InterPro" id="IPR037191">
    <property type="entry name" value="VPS9_dom_sf"/>
</dbReference>